<sequence>MSLIDHDLHHLFGTSTIQSYLPFVTHHAGPLQYHHQRPIRTILVCVWSLPHPFPTFLTCFFSCACLITINSDRSSFESTSSFLLRAFFGYDRLCPRSSFELLSSSSFPFGLSFLDNIVIIFIRFDKHLYYSYRKKYVLSSLSFLLPPLTLTNSNLKQQVFAVRNGVVAGVMNWLGGNPHLHGPPLHLPCLRLPLLILPNFVVDPYTISLDEPYVQCGGSSFAELYVPVADGTTGCSF</sequence>
<comment type="caution">
    <text evidence="1">The sequence shown here is derived from an EMBL/GenBank/DDBJ whole genome shotgun (WGS) entry which is preliminary data.</text>
</comment>
<evidence type="ECO:0000313" key="2">
    <source>
        <dbReference type="Proteomes" id="UP000531561"/>
    </source>
</evidence>
<protein>
    <submittedName>
        <fullName evidence="1">Uncharacterized protein</fullName>
    </submittedName>
</protein>
<dbReference type="EMBL" id="JABFCT010000026">
    <property type="protein sequence ID" value="KAF5868324.1"/>
    <property type="molecule type" value="Genomic_DNA"/>
</dbReference>
<dbReference type="Proteomes" id="UP000531561">
    <property type="component" value="Unassembled WGS sequence"/>
</dbReference>
<dbReference type="AlphaFoldDB" id="A0A8H6AJ58"/>
<name>A0A8H6AJ58_9HELO</name>
<dbReference type="GeneID" id="59261585"/>
<gene>
    <name evidence="1" type="ORF">Bfra_007521</name>
</gene>
<dbReference type="RefSeq" id="XP_037187273.1">
    <property type="nucleotide sequence ID" value="XM_037337893.1"/>
</dbReference>
<keyword evidence="2" id="KW-1185">Reference proteome</keyword>
<evidence type="ECO:0000313" key="1">
    <source>
        <dbReference type="EMBL" id="KAF5868324.1"/>
    </source>
</evidence>
<accession>A0A8H6AJ58</accession>
<organism evidence="1 2">
    <name type="scientific">Botrytis fragariae</name>
    <dbReference type="NCBI Taxonomy" id="1964551"/>
    <lineage>
        <taxon>Eukaryota</taxon>
        <taxon>Fungi</taxon>
        <taxon>Dikarya</taxon>
        <taxon>Ascomycota</taxon>
        <taxon>Pezizomycotina</taxon>
        <taxon>Leotiomycetes</taxon>
        <taxon>Helotiales</taxon>
        <taxon>Sclerotiniaceae</taxon>
        <taxon>Botrytis</taxon>
    </lineage>
</organism>
<reference evidence="1 2" key="1">
    <citation type="journal article" date="2020" name="Phytopathology">
        <title>A high-quality genome resource of Botrytis fragariae, a new and rapidly spreading fungal pathogen causing strawberry gray mold in the U.S.A.</title>
        <authorList>
            <person name="Wu Y."/>
            <person name="Saski C.A."/>
            <person name="Schnabel G."/>
            <person name="Xiao S."/>
            <person name="Hu M."/>
        </authorList>
    </citation>
    <scope>NUCLEOTIDE SEQUENCE [LARGE SCALE GENOMIC DNA]</scope>
    <source>
        <strain evidence="1 2">BVB16</strain>
    </source>
</reference>
<proteinExistence type="predicted"/>
<dbReference type="OrthoDB" id="3519385at2759"/>